<reference evidence="5 6" key="1">
    <citation type="submission" date="2018-06" db="EMBL/GenBank/DDBJ databases">
        <authorList>
            <consortium name="Pathogen Informatics"/>
            <person name="Doyle S."/>
        </authorList>
    </citation>
    <scope>NUCLEOTIDE SEQUENCE [LARGE SCALE GENOMIC DNA]</scope>
    <source>
        <strain evidence="5 6">NCTC12092</strain>
    </source>
</reference>
<evidence type="ECO:0000256" key="2">
    <source>
        <dbReference type="ARBA" id="ARBA00022723"/>
    </source>
</evidence>
<dbReference type="PANTHER" id="PTHR43270:SF8">
    <property type="entry name" value="DI- AND TRIPEPTIDASE DUG2-RELATED"/>
    <property type="match status" value="1"/>
</dbReference>
<dbReference type="GO" id="GO:0006508">
    <property type="term" value="P:proteolysis"/>
    <property type="evidence" value="ECO:0007669"/>
    <property type="project" value="UniProtKB-KW"/>
</dbReference>
<dbReference type="AlphaFoldDB" id="A0A380JSY1"/>
<dbReference type="SUPFAM" id="SSF53187">
    <property type="entry name" value="Zn-dependent exopeptidases"/>
    <property type="match status" value="1"/>
</dbReference>
<dbReference type="PANTHER" id="PTHR43270">
    <property type="entry name" value="BETA-ALA-HIS DIPEPTIDASE"/>
    <property type="match status" value="1"/>
</dbReference>
<dbReference type="InterPro" id="IPR002933">
    <property type="entry name" value="Peptidase_M20"/>
</dbReference>
<dbReference type="GO" id="GO:0009089">
    <property type="term" value="P:lysine biosynthetic process via diaminopimelate"/>
    <property type="evidence" value="ECO:0007669"/>
    <property type="project" value="TreeGrafter"/>
</dbReference>
<dbReference type="InterPro" id="IPR051458">
    <property type="entry name" value="Cyt/Met_Dipeptidase"/>
</dbReference>
<evidence type="ECO:0000259" key="4">
    <source>
        <dbReference type="Pfam" id="PF07687"/>
    </source>
</evidence>
<keyword evidence="1" id="KW-0645">Protease</keyword>
<dbReference type="InterPro" id="IPR011650">
    <property type="entry name" value="Peptidase_M20_dimer"/>
</dbReference>
<evidence type="ECO:0000256" key="3">
    <source>
        <dbReference type="ARBA" id="ARBA00022801"/>
    </source>
</evidence>
<evidence type="ECO:0000313" key="5">
    <source>
        <dbReference type="EMBL" id="SUN48237.1"/>
    </source>
</evidence>
<evidence type="ECO:0000256" key="1">
    <source>
        <dbReference type="ARBA" id="ARBA00022670"/>
    </source>
</evidence>
<dbReference type="GO" id="GO:0046872">
    <property type="term" value="F:metal ion binding"/>
    <property type="evidence" value="ECO:0007669"/>
    <property type="project" value="UniProtKB-KW"/>
</dbReference>
<dbReference type="Pfam" id="PF07687">
    <property type="entry name" value="M20_dimer"/>
    <property type="match status" value="1"/>
</dbReference>
<feature type="domain" description="Peptidase M20 dimerisation" evidence="4">
    <location>
        <begin position="199"/>
        <end position="354"/>
    </location>
</feature>
<gene>
    <name evidence="5" type="primary">dapE_2</name>
    <name evidence="5" type="ORF">NCTC12092_01695</name>
</gene>
<dbReference type="GO" id="GO:0008233">
    <property type="term" value="F:peptidase activity"/>
    <property type="evidence" value="ECO:0007669"/>
    <property type="project" value="UniProtKB-KW"/>
</dbReference>
<proteinExistence type="predicted"/>
<organism evidence="5 6">
    <name type="scientific">Streptococcus equi subsp. equi</name>
    <dbReference type="NCBI Taxonomy" id="148942"/>
    <lineage>
        <taxon>Bacteria</taxon>
        <taxon>Bacillati</taxon>
        <taxon>Bacillota</taxon>
        <taxon>Bacilli</taxon>
        <taxon>Lactobacillales</taxon>
        <taxon>Streptococcaceae</taxon>
        <taxon>Streptococcus</taxon>
    </lineage>
</organism>
<dbReference type="Gene3D" id="3.30.70.360">
    <property type="match status" value="1"/>
</dbReference>
<dbReference type="Proteomes" id="UP000254461">
    <property type="component" value="Unassembled WGS sequence"/>
</dbReference>
<accession>A0A380JSY1</accession>
<keyword evidence="2" id="KW-0479">Metal-binding</keyword>
<sequence length="457" mass="51060">MTAMENQQLLKRLWEDQLTQDYLVSLGHLIASRSIFAQAVGLEETADYLKELFAQASAEVIVDKTYAAPFVLARFNSSRPAAKTLIFYNHYDTVPADSDQKWTSDPFTLTARDGYLFARGVDDDKGHIIARLTAVVRYLKEHADLPLNIVFMIEGAEESASVDLDRYLTLYKDQLVGAELLIWEQGIRNEHDQLEITGGNKGILTFEMSVDSARCDIHSKYGGVIESAAWYLLQALSSLRNHRGELLVPGIYQKVVQPTERELDLVETYAIENAQALKKLYGLELPMLQSERRQLLAAYYFQPSINIQGLWTGYQGQGVKTIIPSQATAKLEVRLVPGLEPEYVFDQIRSYLLNKGFDQIKLTYTLGEMSYRSDLSSSAISQLIAAAQPFYPKGLSLLPTSAGTGPMHTVFEALQVPIAAFGLGHSNSCDHAGDENIAIVDYCRHIALIEELITSYE</sequence>
<dbReference type="Pfam" id="PF01546">
    <property type="entry name" value="Peptidase_M20"/>
    <property type="match status" value="1"/>
</dbReference>
<protein>
    <submittedName>
        <fullName evidence="5">Peptidase</fullName>
        <ecNumber evidence="5">3.5.1.18</ecNumber>
    </submittedName>
</protein>
<dbReference type="EC" id="3.5.1.18" evidence="5"/>
<dbReference type="EMBL" id="UHFF01000002">
    <property type="protein sequence ID" value="SUN48237.1"/>
    <property type="molecule type" value="Genomic_DNA"/>
</dbReference>
<dbReference type="GO" id="GO:0005829">
    <property type="term" value="C:cytosol"/>
    <property type="evidence" value="ECO:0007669"/>
    <property type="project" value="TreeGrafter"/>
</dbReference>
<keyword evidence="3 5" id="KW-0378">Hydrolase</keyword>
<name>A0A380JSY1_9STRE</name>
<dbReference type="Gene3D" id="3.40.630.10">
    <property type="entry name" value="Zn peptidases"/>
    <property type="match status" value="1"/>
</dbReference>
<evidence type="ECO:0000313" key="6">
    <source>
        <dbReference type="Proteomes" id="UP000254461"/>
    </source>
</evidence>
<dbReference type="RefSeq" id="WP_115251301.1">
    <property type="nucleotide sequence ID" value="NZ_UHFF01000002.1"/>
</dbReference>
<dbReference type="GO" id="GO:0009014">
    <property type="term" value="F:succinyl-diaminopimelate desuccinylase activity"/>
    <property type="evidence" value="ECO:0007669"/>
    <property type="project" value="UniProtKB-EC"/>
</dbReference>